<evidence type="ECO:0000256" key="6">
    <source>
        <dbReference type="ARBA" id="ARBA00022989"/>
    </source>
</evidence>
<dbReference type="FunFam" id="1.20.81.30:FF:000001">
    <property type="entry name" value="Type II secretion system protein F"/>
    <property type="match status" value="2"/>
</dbReference>
<evidence type="ECO:0000256" key="8">
    <source>
        <dbReference type="SAM" id="Phobius"/>
    </source>
</evidence>
<evidence type="ECO:0000313" key="10">
    <source>
        <dbReference type="EMBL" id="PIT91161.1"/>
    </source>
</evidence>
<keyword evidence="6 8" id="KW-1133">Transmembrane helix</keyword>
<dbReference type="PANTHER" id="PTHR30012">
    <property type="entry name" value="GENERAL SECRETION PATHWAY PROTEIN"/>
    <property type="match status" value="1"/>
</dbReference>
<feature type="domain" description="Type II secretion system protein GspF" evidence="9">
    <location>
        <begin position="275"/>
        <end position="397"/>
    </location>
</feature>
<feature type="transmembrane region" description="Helical" evidence="8">
    <location>
        <begin position="378"/>
        <end position="399"/>
    </location>
</feature>
<accession>A0A2M6WED0</accession>
<organism evidence="10 11">
    <name type="scientific">Candidatus Kaiserbacteria bacterium CG10_big_fil_rev_8_21_14_0_10_49_17</name>
    <dbReference type="NCBI Taxonomy" id="1974609"/>
    <lineage>
        <taxon>Bacteria</taxon>
        <taxon>Candidatus Kaiseribacteriota</taxon>
    </lineage>
</organism>
<protein>
    <recommendedName>
        <fullName evidence="9">Type II secretion system protein GspF domain-containing protein</fullName>
    </recommendedName>
</protein>
<dbReference type="AlphaFoldDB" id="A0A2M6WED0"/>
<reference evidence="11" key="1">
    <citation type="submission" date="2017-09" db="EMBL/GenBank/DDBJ databases">
        <title>Depth-based differentiation of microbial function through sediment-hosted aquifers and enrichment of novel symbionts in the deep terrestrial subsurface.</title>
        <authorList>
            <person name="Probst A.J."/>
            <person name="Ladd B."/>
            <person name="Jarett J.K."/>
            <person name="Geller-Mcgrath D.E."/>
            <person name="Sieber C.M.K."/>
            <person name="Emerson J.B."/>
            <person name="Anantharaman K."/>
            <person name="Thomas B.C."/>
            <person name="Malmstrom R."/>
            <person name="Stieglmeier M."/>
            <person name="Klingl A."/>
            <person name="Woyke T."/>
            <person name="Ryan C.M."/>
            <person name="Banfield J.F."/>
        </authorList>
    </citation>
    <scope>NUCLEOTIDE SEQUENCE [LARGE SCALE GENOMIC DNA]</scope>
</reference>
<feature type="domain" description="Type II secretion system protein GspF" evidence="9">
    <location>
        <begin position="72"/>
        <end position="194"/>
    </location>
</feature>
<feature type="transmembrane region" description="Helical" evidence="8">
    <location>
        <begin position="213"/>
        <end position="240"/>
    </location>
</feature>
<keyword evidence="5 8" id="KW-0812">Transmembrane</keyword>
<keyword evidence="3" id="KW-1003">Cell membrane</keyword>
<dbReference type="Proteomes" id="UP000228809">
    <property type="component" value="Unassembled WGS sequence"/>
</dbReference>
<evidence type="ECO:0000256" key="1">
    <source>
        <dbReference type="ARBA" id="ARBA00004429"/>
    </source>
</evidence>
<evidence type="ECO:0000256" key="7">
    <source>
        <dbReference type="ARBA" id="ARBA00023136"/>
    </source>
</evidence>
<dbReference type="InterPro" id="IPR003004">
    <property type="entry name" value="GspF/PilC"/>
</dbReference>
<comment type="similarity">
    <text evidence="2">Belongs to the GSP F family.</text>
</comment>
<evidence type="ECO:0000259" key="9">
    <source>
        <dbReference type="Pfam" id="PF00482"/>
    </source>
</evidence>
<name>A0A2M6WED0_9BACT</name>
<feature type="transmembrane region" description="Helical" evidence="8">
    <location>
        <begin position="170"/>
        <end position="193"/>
    </location>
</feature>
<comment type="subcellular location">
    <subcellularLocation>
        <location evidence="1">Cell inner membrane</location>
        <topology evidence="1">Multi-pass membrane protein</topology>
    </subcellularLocation>
</comment>
<dbReference type="GO" id="GO:0005886">
    <property type="term" value="C:plasma membrane"/>
    <property type="evidence" value="ECO:0007669"/>
    <property type="project" value="UniProtKB-SubCell"/>
</dbReference>
<comment type="caution">
    <text evidence="10">The sequence shown here is derived from an EMBL/GenBank/DDBJ whole genome shotgun (WGS) entry which is preliminary data.</text>
</comment>
<dbReference type="EMBL" id="PFBJ01000008">
    <property type="protein sequence ID" value="PIT91161.1"/>
    <property type="molecule type" value="Genomic_DNA"/>
</dbReference>
<evidence type="ECO:0000256" key="4">
    <source>
        <dbReference type="ARBA" id="ARBA00022519"/>
    </source>
</evidence>
<dbReference type="PANTHER" id="PTHR30012:SF0">
    <property type="entry name" value="TYPE II SECRETION SYSTEM PROTEIN F-RELATED"/>
    <property type="match status" value="1"/>
</dbReference>
<sequence length="405" mass="44366">MATFHYKAEREDGELFEGSLEAQDRFAVYSQVRREGGTIISLEEESDTKRLSFSRLQGMIGTVSEKEKIVMTRNLAAMVDAGLSLSRALSVLVRQGKNPVFKKVLLSIEGDIKKGTALNESLGKHPKTFSQLFISMVRAGEESGQLGEALRVVGTQMERSYNLKRKVRGALIYPSIIVVAMVIIGILMLMFVVPTLTQTFEELGAELPVSTQLIISVSSFLTEHTTTALFLMGLIILSLIGGLRTKRGKRAFDYFVLHIPIISTIAKETNAARTTRTLSSLLSAGVEVVQSLKITGEVLQNSYYKEVLAAAQEEVQTGSAISAVFARNEHLYPVLVGEMIAVGEETGKLGKLLTDIATFYEGEVEQKTKDMSTVIEPFLMIFIGAVVGFFALSMISPIYTLSEGI</sequence>
<gene>
    <name evidence="10" type="ORF">COU17_01820</name>
</gene>
<dbReference type="InterPro" id="IPR018076">
    <property type="entry name" value="T2SS_GspF_dom"/>
</dbReference>
<evidence type="ECO:0000256" key="5">
    <source>
        <dbReference type="ARBA" id="ARBA00022692"/>
    </source>
</evidence>
<evidence type="ECO:0000256" key="2">
    <source>
        <dbReference type="ARBA" id="ARBA00005745"/>
    </source>
</evidence>
<dbReference type="PRINTS" id="PR00812">
    <property type="entry name" value="BCTERIALGSPF"/>
</dbReference>
<dbReference type="Gene3D" id="1.20.81.30">
    <property type="entry name" value="Type II secretion system (T2SS), domain F"/>
    <property type="match status" value="2"/>
</dbReference>
<evidence type="ECO:0000313" key="11">
    <source>
        <dbReference type="Proteomes" id="UP000228809"/>
    </source>
</evidence>
<dbReference type="Pfam" id="PF00482">
    <property type="entry name" value="T2SSF"/>
    <property type="match status" value="2"/>
</dbReference>
<keyword evidence="4" id="KW-0997">Cell inner membrane</keyword>
<dbReference type="InterPro" id="IPR042094">
    <property type="entry name" value="T2SS_GspF_sf"/>
</dbReference>
<evidence type="ECO:0000256" key="3">
    <source>
        <dbReference type="ARBA" id="ARBA00022475"/>
    </source>
</evidence>
<keyword evidence="7 8" id="KW-0472">Membrane</keyword>
<proteinExistence type="inferred from homology"/>